<dbReference type="GO" id="GO:0003676">
    <property type="term" value="F:nucleic acid binding"/>
    <property type="evidence" value="ECO:0007669"/>
    <property type="project" value="InterPro"/>
</dbReference>
<dbReference type="SUPFAM" id="SSF57756">
    <property type="entry name" value="Retrovirus zinc finger-like domains"/>
    <property type="match status" value="1"/>
</dbReference>
<evidence type="ECO:0000256" key="1">
    <source>
        <dbReference type="PROSITE-ProRule" id="PRU00047"/>
    </source>
</evidence>
<evidence type="ECO:0000259" key="3">
    <source>
        <dbReference type="PROSITE" id="PS50158"/>
    </source>
</evidence>
<accession>A0A9N9JE98</accession>
<evidence type="ECO:0000256" key="2">
    <source>
        <dbReference type="SAM" id="MobiDB-lite"/>
    </source>
</evidence>
<sequence length="159" mass="19894">NNFRKSRIEIRNYQRNDYQRKPYQPRDMSKVKCYNCEEYGHYKRDCQKTKKESFNRFQPKRFQLRKNNNNRTSFRGRGKFQKGRPFRTNNNNRSNNNRRFNGQKTRNVQFRNNPQRNNNFRNKRVNNMRTTDTNKEKGNNQKKNFFNKKINHYQEEEYE</sequence>
<feature type="compositionally biased region" description="Low complexity" evidence="2">
    <location>
        <begin position="86"/>
        <end position="104"/>
    </location>
</feature>
<reference evidence="4" key="1">
    <citation type="submission" date="2021-06" db="EMBL/GenBank/DDBJ databases">
        <authorList>
            <person name="Kallberg Y."/>
            <person name="Tangrot J."/>
            <person name="Rosling A."/>
        </authorList>
    </citation>
    <scope>NUCLEOTIDE SEQUENCE</scope>
    <source>
        <strain evidence="4">FL130A</strain>
    </source>
</reference>
<dbReference type="InterPro" id="IPR036875">
    <property type="entry name" value="Znf_CCHC_sf"/>
</dbReference>
<dbReference type="Proteomes" id="UP000789508">
    <property type="component" value="Unassembled WGS sequence"/>
</dbReference>
<feature type="region of interest" description="Disordered" evidence="2">
    <location>
        <begin position="68"/>
        <end position="104"/>
    </location>
</feature>
<protein>
    <submittedName>
        <fullName evidence="4">8512_t:CDS:1</fullName>
    </submittedName>
</protein>
<dbReference type="SMART" id="SM00343">
    <property type="entry name" value="ZnF_C2HC"/>
    <property type="match status" value="1"/>
</dbReference>
<proteinExistence type="predicted"/>
<organism evidence="4 5">
    <name type="scientific">Ambispora leptoticha</name>
    <dbReference type="NCBI Taxonomy" id="144679"/>
    <lineage>
        <taxon>Eukaryota</taxon>
        <taxon>Fungi</taxon>
        <taxon>Fungi incertae sedis</taxon>
        <taxon>Mucoromycota</taxon>
        <taxon>Glomeromycotina</taxon>
        <taxon>Glomeromycetes</taxon>
        <taxon>Archaeosporales</taxon>
        <taxon>Ambisporaceae</taxon>
        <taxon>Ambispora</taxon>
    </lineage>
</organism>
<dbReference type="Pfam" id="PF00098">
    <property type="entry name" value="zf-CCHC"/>
    <property type="match status" value="1"/>
</dbReference>
<name>A0A9N9JE98_9GLOM</name>
<feature type="region of interest" description="Disordered" evidence="2">
    <location>
        <begin position="129"/>
        <end position="159"/>
    </location>
</feature>
<dbReference type="InterPro" id="IPR001878">
    <property type="entry name" value="Znf_CCHC"/>
</dbReference>
<dbReference type="OrthoDB" id="2418064at2759"/>
<feature type="non-terminal residue" evidence="4">
    <location>
        <position position="159"/>
    </location>
</feature>
<keyword evidence="1" id="KW-0863">Zinc-finger</keyword>
<dbReference type="PROSITE" id="PS50158">
    <property type="entry name" value="ZF_CCHC"/>
    <property type="match status" value="1"/>
</dbReference>
<evidence type="ECO:0000313" key="5">
    <source>
        <dbReference type="Proteomes" id="UP000789508"/>
    </source>
</evidence>
<keyword evidence="1" id="KW-0479">Metal-binding</keyword>
<keyword evidence="1" id="KW-0862">Zinc</keyword>
<dbReference type="AlphaFoldDB" id="A0A9N9JE98"/>
<dbReference type="Gene3D" id="4.10.60.10">
    <property type="entry name" value="Zinc finger, CCHC-type"/>
    <property type="match status" value="1"/>
</dbReference>
<evidence type="ECO:0000313" key="4">
    <source>
        <dbReference type="EMBL" id="CAG8776612.1"/>
    </source>
</evidence>
<dbReference type="GO" id="GO:0008270">
    <property type="term" value="F:zinc ion binding"/>
    <property type="evidence" value="ECO:0007669"/>
    <property type="project" value="UniProtKB-KW"/>
</dbReference>
<keyword evidence="5" id="KW-1185">Reference proteome</keyword>
<feature type="non-terminal residue" evidence="4">
    <location>
        <position position="1"/>
    </location>
</feature>
<feature type="domain" description="CCHC-type" evidence="3">
    <location>
        <begin position="32"/>
        <end position="48"/>
    </location>
</feature>
<comment type="caution">
    <text evidence="4">The sequence shown here is derived from an EMBL/GenBank/DDBJ whole genome shotgun (WGS) entry which is preliminary data.</text>
</comment>
<feature type="compositionally biased region" description="Basic residues" evidence="2">
    <location>
        <begin position="74"/>
        <end position="85"/>
    </location>
</feature>
<gene>
    <name evidence="4" type="ORF">ALEPTO_LOCUS14437</name>
</gene>
<dbReference type="EMBL" id="CAJVPS010056074">
    <property type="protein sequence ID" value="CAG8776612.1"/>
    <property type="molecule type" value="Genomic_DNA"/>
</dbReference>